<evidence type="ECO:0000259" key="2">
    <source>
        <dbReference type="Pfam" id="PF07790"/>
    </source>
</evidence>
<dbReference type="EMBL" id="AFNT02000002">
    <property type="protein sequence ID" value="ERJ07515.1"/>
    <property type="molecule type" value="Genomic_DNA"/>
</dbReference>
<dbReference type="Pfam" id="PF07790">
    <property type="entry name" value="Pilin_N"/>
    <property type="match status" value="1"/>
</dbReference>
<keyword evidence="1" id="KW-1133">Transmembrane helix</keyword>
<dbReference type="InterPro" id="IPR013373">
    <property type="entry name" value="Flagellin/pilin_N_arc"/>
</dbReference>
<dbReference type="Proteomes" id="UP000003861">
    <property type="component" value="Unassembled WGS sequence"/>
</dbReference>
<evidence type="ECO:0000313" key="3">
    <source>
        <dbReference type="EMBL" id="ERJ07515.1"/>
    </source>
</evidence>
<dbReference type="AlphaFoldDB" id="U2FBZ3"/>
<proteinExistence type="predicted"/>
<dbReference type="PANTHER" id="PTHR38138">
    <property type="entry name" value="VNG6441H"/>
    <property type="match status" value="1"/>
</dbReference>
<dbReference type="NCBIfam" id="TIGR02537">
    <property type="entry name" value="arch_flag_Nterm"/>
    <property type="match status" value="1"/>
</dbReference>
<feature type="transmembrane region" description="Helical" evidence="1">
    <location>
        <begin position="12"/>
        <end position="39"/>
    </location>
</feature>
<organism evidence="3 4">
    <name type="scientific">Halorhabdus tiamatea SARL4B</name>
    <dbReference type="NCBI Taxonomy" id="1033806"/>
    <lineage>
        <taxon>Archaea</taxon>
        <taxon>Methanobacteriati</taxon>
        <taxon>Methanobacteriota</taxon>
        <taxon>Stenosarchaea group</taxon>
        <taxon>Halobacteria</taxon>
        <taxon>Halobacteriales</taxon>
        <taxon>Haloarculaceae</taxon>
        <taxon>Halorhabdus</taxon>
    </lineage>
</organism>
<gene>
    <name evidence="3" type="ORF">HLRTI_000233</name>
</gene>
<comment type="caution">
    <text evidence="3">The sequence shown here is derived from an EMBL/GenBank/DDBJ whole genome shotgun (WGS) entry which is preliminary data.</text>
</comment>
<reference evidence="3 4" key="2">
    <citation type="journal article" date="2013" name="PLoS ONE">
        <title>INDIGO - INtegrated Data Warehouse of MIcrobial GenOmes with Examples from the Red Sea Extremophiles.</title>
        <authorList>
            <person name="Alam I."/>
            <person name="Antunes A."/>
            <person name="Kamau A.A."/>
            <person name="Ba Alawi W."/>
            <person name="Kalkatawi M."/>
            <person name="Stingl U."/>
            <person name="Bajic V.B."/>
        </authorList>
    </citation>
    <scope>NUCLEOTIDE SEQUENCE [LARGE SCALE GENOMIC DNA]</scope>
    <source>
        <strain evidence="3 4">SARL4B</strain>
    </source>
</reference>
<accession>U2FBZ3</accession>
<keyword evidence="1" id="KW-0472">Membrane</keyword>
<dbReference type="RefSeq" id="WP_008526131.1">
    <property type="nucleotide sequence ID" value="NC_021921.1"/>
</dbReference>
<reference evidence="3 4" key="1">
    <citation type="journal article" date="2011" name="J. Bacteriol.">
        <title>Genome sequence of Halorhabdus tiamatea, the first archaeon isolated from a deep-sea anoxic brine lake.</title>
        <authorList>
            <person name="Antunes A."/>
            <person name="Alam I."/>
            <person name="Bajic V.B."/>
            <person name="Stingl U."/>
        </authorList>
    </citation>
    <scope>NUCLEOTIDE SEQUENCE [LARGE SCALE GENOMIC DNA]</scope>
    <source>
        <strain evidence="3 4">SARL4B</strain>
    </source>
</reference>
<evidence type="ECO:0000256" key="1">
    <source>
        <dbReference type="SAM" id="Phobius"/>
    </source>
</evidence>
<sequence>MSFRKGRAVVCRAVSPVIGVILMVAITVILAAVIGTFVMNMGPSESGPDNARLEFENSTGWLSIVHDGGEALSLSEYRVEVEMSTGGLHQAGMDEHYSGSEMTAGDQWNIDYTSSVSPPDKHLGRTVNVGSIKEVRIIWESPSTTQTQLVDTWSP</sequence>
<evidence type="ECO:0000313" key="4">
    <source>
        <dbReference type="Proteomes" id="UP000003861"/>
    </source>
</evidence>
<keyword evidence="1" id="KW-0812">Transmembrane</keyword>
<dbReference type="InterPro" id="IPR012859">
    <property type="entry name" value="Pilin_N_archaeal"/>
</dbReference>
<dbReference type="PANTHER" id="PTHR38138:SF1">
    <property type="entry name" value="ARCHAEAL TYPE IV PILIN N-TERMINAL DOMAIN-CONTAINING PROTEIN"/>
    <property type="match status" value="1"/>
</dbReference>
<protein>
    <recommendedName>
        <fullName evidence="2">Archaeal Type IV pilin N-terminal domain-containing protein</fullName>
    </recommendedName>
</protein>
<name>U2FBZ3_9EURY</name>
<dbReference type="GeneID" id="23800037"/>
<dbReference type="OrthoDB" id="378792at2157"/>
<feature type="domain" description="Archaeal Type IV pilin N-terminal" evidence="2">
    <location>
        <begin position="12"/>
        <end position="83"/>
    </location>
</feature>